<keyword evidence="2" id="KW-0378">Hydrolase</keyword>
<keyword evidence="3" id="KW-0067">ATP-binding</keyword>
<dbReference type="InterPro" id="IPR029000">
    <property type="entry name" value="Cyclophilin-like_dom_sf"/>
</dbReference>
<dbReference type="RefSeq" id="WP_204413120.1">
    <property type="nucleotide sequence ID" value="NZ_JAFBED010000001.1"/>
</dbReference>
<proteinExistence type="predicted"/>
<dbReference type="Pfam" id="PF02626">
    <property type="entry name" value="CT_A_B"/>
    <property type="match status" value="1"/>
</dbReference>
<dbReference type="Gene3D" id="2.40.100.10">
    <property type="entry name" value="Cyclophilin-like"/>
    <property type="match status" value="1"/>
</dbReference>
<evidence type="ECO:0000256" key="2">
    <source>
        <dbReference type="ARBA" id="ARBA00022801"/>
    </source>
</evidence>
<sequence>MTTPIFQVDKPGLLTSFQDLGRKNHQSKGVVASGAMDTNSCQIANLLVGNQKEEACIEVAVQGPSFTVTAKSATISICGADLSPVINGTPVEMWKTLQVKEGDKLQFGAPKSGVYAYIAVSGGFAVPKQLGSKSSYPKASLGLEIKKGEILFAESLPSAFPARGLRHDFSFPKEVEVRVIRGPHESHFSVEDFETFFSQSYQVRQGDRMGYRLQGELSLSSPTDTGIASDAIPLGGIQVPEDGQPIVLLADRQTTGGYRRIGTVITADLPKLVQVPAGGMIRFKEATLEEAYEALLEQQRFLKHVGIFIQ</sequence>
<dbReference type="Proteomes" id="UP000737402">
    <property type="component" value="Unassembled WGS sequence"/>
</dbReference>
<keyword evidence="6" id="KW-1185">Reference proteome</keyword>
<evidence type="ECO:0000256" key="1">
    <source>
        <dbReference type="ARBA" id="ARBA00022741"/>
    </source>
</evidence>
<gene>
    <name evidence="5" type="ORF">JOC95_000551</name>
</gene>
<dbReference type="SMART" id="SM00797">
    <property type="entry name" value="AHS2"/>
    <property type="match status" value="1"/>
</dbReference>
<evidence type="ECO:0000259" key="4">
    <source>
        <dbReference type="SMART" id="SM00797"/>
    </source>
</evidence>
<protein>
    <submittedName>
        <fullName evidence="5">Antagonist of KipI</fullName>
    </submittedName>
</protein>
<dbReference type="InterPro" id="IPR052708">
    <property type="entry name" value="PxpC"/>
</dbReference>
<name>A0ABS2NVN6_9BACI</name>
<dbReference type="NCBIfam" id="TIGR00724">
    <property type="entry name" value="urea_amlyse_rel"/>
    <property type="match status" value="1"/>
</dbReference>
<evidence type="ECO:0000256" key="3">
    <source>
        <dbReference type="ARBA" id="ARBA00022840"/>
    </source>
</evidence>
<dbReference type="SUPFAM" id="SSF50891">
    <property type="entry name" value="Cyclophilin-like"/>
    <property type="match status" value="1"/>
</dbReference>
<accession>A0ABS2NVN6</accession>
<evidence type="ECO:0000313" key="6">
    <source>
        <dbReference type="Proteomes" id="UP000737402"/>
    </source>
</evidence>
<reference evidence="5 6" key="1">
    <citation type="submission" date="2021-01" db="EMBL/GenBank/DDBJ databases">
        <title>Genomic Encyclopedia of Type Strains, Phase IV (KMG-IV): sequencing the most valuable type-strain genomes for metagenomic binning, comparative biology and taxonomic classification.</title>
        <authorList>
            <person name="Goeker M."/>
        </authorList>
    </citation>
    <scope>NUCLEOTIDE SEQUENCE [LARGE SCALE GENOMIC DNA]</scope>
    <source>
        <strain evidence="5 6">DSM 25879</strain>
    </source>
</reference>
<dbReference type="PANTHER" id="PTHR43309:SF5">
    <property type="entry name" value="5-OXOPROLINASE SUBUNIT C"/>
    <property type="match status" value="1"/>
</dbReference>
<keyword evidence="1" id="KW-0547">Nucleotide-binding</keyword>
<dbReference type="InterPro" id="IPR003778">
    <property type="entry name" value="CT_A_B"/>
</dbReference>
<comment type="caution">
    <text evidence="5">The sequence shown here is derived from an EMBL/GenBank/DDBJ whole genome shotgun (WGS) entry which is preliminary data.</text>
</comment>
<evidence type="ECO:0000313" key="5">
    <source>
        <dbReference type="EMBL" id="MBM7618709.1"/>
    </source>
</evidence>
<feature type="domain" description="Carboxyltransferase" evidence="4">
    <location>
        <begin position="27"/>
        <end position="301"/>
    </location>
</feature>
<dbReference type="EMBL" id="JAFBED010000001">
    <property type="protein sequence ID" value="MBM7618709.1"/>
    <property type="molecule type" value="Genomic_DNA"/>
</dbReference>
<dbReference type="PANTHER" id="PTHR43309">
    <property type="entry name" value="5-OXOPROLINASE SUBUNIT C"/>
    <property type="match status" value="1"/>
</dbReference>
<organism evidence="5 6">
    <name type="scientific">Sutcliffiella tianshenii</name>
    <dbReference type="NCBI Taxonomy" id="1463404"/>
    <lineage>
        <taxon>Bacteria</taxon>
        <taxon>Bacillati</taxon>
        <taxon>Bacillota</taxon>
        <taxon>Bacilli</taxon>
        <taxon>Bacillales</taxon>
        <taxon>Bacillaceae</taxon>
        <taxon>Sutcliffiella</taxon>
    </lineage>
</organism>